<reference evidence="2" key="1">
    <citation type="journal article" date="2019" name="Int. J. Syst. Evol. Microbiol.">
        <title>The Global Catalogue of Microorganisms (GCM) 10K type strain sequencing project: providing services to taxonomists for standard genome sequencing and annotation.</title>
        <authorList>
            <consortium name="The Broad Institute Genomics Platform"/>
            <consortium name="The Broad Institute Genome Sequencing Center for Infectious Disease"/>
            <person name="Wu L."/>
            <person name="Ma J."/>
        </authorList>
    </citation>
    <scope>NUCLEOTIDE SEQUENCE [LARGE SCALE GENOMIC DNA]</scope>
    <source>
        <strain evidence="2">KCTC 23984</strain>
    </source>
</reference>
<evidence type="ECO:0000313" key="1">
    <source>
        <dbReference type="EMBL" id="MFD3001369.1"/>
    </source>
</evidence>
<proteinExistence type="predicted"/>
<dbReference type="Proteomes" id="UP001597641">
    <property type="component" value="Unassembled WGS sequence"/>
</dbReference>
<name>A0ABW6BYB3_9BACT</name>
<dbReference type="RefSeq" id="WP_377485349.1">
    <property type="nucleotide sequence ID" value="NZ_JBHUOX010000009.1"/>
</dbReference>
<evidence type="ECO:0000313" key="2">
    <source>
        <dbReference type="Proteomes" id="UP001597641"/>
    </source>
</evidence>
<sequence>MQNELPQERVTLSFMDADFLVIAVDVNHCSAEIKWLRQVSSEECRRGLKLVLHIAAALKTELRKTQALVQA</sequence>
<gene>
    <name evidence="1" type="ORF">ACFS7Z_13425</name>
</gene>
<keyword evidence="2" id="KW-1185">Reference proteome</keyword>
<dbReference type="EMBL" id="JBHUOX010000009">
    <property type="protein sequence ID" value="MFD3001369.1"/>
    <property type="molecule type" value="Genomic_DNA"/>
</dbReference>
<comment type="caution">
    <text evidence="1">The sequence shown here is derived from an EMBL/GenBank/DDBJ whole genome shotgun (WGS) entry which is preliminary data.</text>
</comment>
<protein>
    <submittedName>
        <fullName evidence="1">Uncharacterized protein</fullName>
    </submittedName>
</protein>
<accession>A0ABW6BYB3</accession>
<organism evidence="1 2">
    <name type="scientific">Pontibacter toksunensis</name>
    <dbReference type="NCBI Taxonomy" id="1332631"/>
    <lineage>
        <taxon>Bacteria</taxon>
        <taxon>Pseudomonadati</taxon>
        <taxon>Bacteroidota</taxon>
        <taxon>Cytophagia</taxon>
        <taxon>Cytophagales</taxon>
        <taxon>Hymenobacteraceae</taxon>
        <taxon>Pontibacter</taxon>
    </lineage>
</organism>